<keyword evidence="1" id="KW-0472">Membrane</keyword>
<accession>A0ABQ9YAE8</accession>
<evidence type="ECO:0008006" key="4">
    <source>
        <dbReference type="Google" id="ProtNLM"/>
    </source>
</evidence>
<evidence type="ECO:0000313" key="2">
    <source>
        <dbReference type="EMBL" id="KAK2960650.1"/>
    </source>
</evidence>
<organism evidence="2 3">
    <name type="scientific">Blattamonas nauphoetae</name>
    <dbReference type="NCBI Taxonomy" id="2049346"/>
    <lineage>
        <taxon>Eukaryota</taxon>
        <taxon>Metamonada</taxon>
        <taxon>Preaxostyla</taxon>
        <taxon>Oxymonadida</taxon>
        <taxon>Blattamonas</taxon>
    </lineage>
</organism>
<evidence type="ECO:0000313" key="3">
    <source>
        <dbReference type="Proteomes" id="UP001281761"/>
    </source>
</evidence>
<evidence type="ECO:0000256" key="1">
    <source>
        <dbReference type="SAM" id="Phobius"/>
    </source>
</evidence>
<keyword evidence="3" id="KW-1185">Reference proteome</keyword>
<name>A0ABQ9YAE8_9EUKA</name>
<comment type="caution">
    <text evidence="2">The sequence shown here is derived from an EMBL/GenBank/DDBJ whole genome shotgun (WGS) entry which is preliminary data.</text>
</comment>
<keyword evidence="1" id="KW-1133">Transmembrane helix</keyword>
<protein>
    <recommendedName>
        <fullName evidence="4">Transmembrane protein</fullName>
    </recommendedName>
</protein>
<proteinExistence type="predicted"/>
<dbReference type="EMBL" id="JARBJD010000021">
    <property type="protein sequence ID" value="KAK2960650.1"/>
    <property type="molecule type" value="Genomic_DNA"/>
</dbReference>
<sequence length="1688" mass="186114">MVYCQNSTMIVDNSQFKDSEAMRGGSFYNVDTDFIVSRSRFSHNTATISGGAFEARHVRLSLVSTILITDSDGFSCSAKDTGACVNCDAAIGSSFTAVDAGLISFEFARCMASTPRCDTHDIMLSGVEPAFSSKKRTFHFESRTQAEDFQFISVKSTDFAEIDFSSVLIDSYHSFTFFPNAEYAPTCTFLSVCAQFASAIASFEQKTPTRPIVFFVNLGDYYMKASHVINITLEVKPAMPLTSIYQTDSFLMSIMNSTVTVLNIRMYCGIETAFICLHDAKLFFKRTSFHKAEHFGASSLPVITCTNATAVAFSGTEFLSVFERPFTTGSFDLLVMENVKFRNKHFLLYATFDVSSNTSTINLLDLIFDCVQFDGHLIIFDGGCHLTMRNIMFTEVDSADPLVLCYTTSVVIILDQVEFRLPSTFLSIHSLDGVPVMCEMSISDGMIVHHGMIEVPFIIIDTDLHLLSRFSSTRLTSSTSSPLVLHEPTARELMHHTSRDTSYCSSFGVHTISCGSIETPCQTLPFAFGQSSCFAAFTVTILTHFSLDPTLISNRTVTMNSSDPSIILSPSPQLEGSLIVVARSKLTVEDCKFVNTPPTLLHPLFLFIQSDGILSSCDFQCDLRQDQNSLITMNGYETSLQLSHCRYYFFPHHSQITRPLVHLTNSTKFALFDLTVENYNDDGHIFNVQMVPEKDVHMERAILHKCSTNASSLLEVILPPKSSCTVNNSIIHSCRCGDSQTGILHIILSKDAVLTVVNAAFGDIETNALVCLSVTSFAYIKSQVEIAIHEMISPTLIVAKKGSVSMSILPLITSVKLDFKISEGGVDSTNCLQSESIACRTLDYLLLCMSSEQLEIRRTATLYRSSDTLTRRYVVACLFTLKSDSNLATLIFASDRDVSIELRSGGTFHQITFMVFQTQRSPMLVFTGDTVFLDQCRVTSTPNQLLTTSNPLISSKNTFVYFMNCVLKDSITYNHPLLDVRGGDVSILSSSISDVIFSPYSPSGLFNFSCSSVYVTALTFTKYQVSSGALLFVHEAETIVRLSYITLAGGYYSETGACGLKINSPDSIFISYIDLSDQTMSRNIEANAMSITSDNDVNFVSLTIKQCDMFADYSSTIQVELRNDAQLSLTNVSIESLIAPTPIVQLMLISPSLDRTRQALLDTLSSSSVYPSDIQHRKDFASPPRPLFSYNNTNTVFMIKESGKDQMDCGEIFKPCKTIDYVLNVFPRRQHHICIFSPNSFTPLDTRYESLIILAAKPELLTLSSSSLVVSFLSCDNLDLSNLILAVCPNDATASPIVSIFSTLRLGRVTFTLSDPSSVIHTYIRLVTATAWFDDVVVTHDILRDAPFVVCDSSVIFINRLVVETQADTPSLFVLMGSSSLHTVSLVVNNLHMAIDSSLIQSNGILDKAELSFNNSQFVTIESITVPAIFALSLSFSVFELHSCSFNGITTSNPNPVGVSSIIGTLNLFQSSLIMNTTTVSPPSLQSVIPYSWNVSMNLSRIALINTSFTPSPDVVSKSIIIYHKYLNAPMSNISHSTSYFGADPSSAVVVNKNGEMMTLSAAQRLHTSRVWSTTISIFAASLVLLSIVLFFVSFSVSQYVRKNPPSKESILAGLRGDGGQNVQPEFDVIRIQDSGIVYDSVSVGNVVSNAVHSSNHRLNRSFRQQRTHWWEEDSDSEGVFIDSDSDI</sequence>
<gene>
    <name evidence="2" type="ORF">BLNAU_4305</name>
</gene>
<feature type="transmembrane region" description="Helical" evidence="1">
    <location>
        <begin position="1571"/>
        <end position="1593"/>
    </location>
</feature>
<dbReference type="Proteomes" id="UP001281761">
    <property type="component" value="Unassembled WGS sequence"/>
</dbReference>
<reference evidence="2 3" key="1">
    <citation type="journal article" date="2022" name="bioRxiv">
        <title>Genomics of Preaxostyla Flagellates Illuminates Evolutionary Transitions and the Path Towards Mitochondrial Loss.</title>
        <authorList>
            <person name="Novak L.V.F."/>
            <person name="Treitli S.C."/>
            <person name="Pyrih J."/>
            <person name="Halakuc P."/>
            <person name="Pipaliya S.V."/>
            <person name="Vacek V."/>
            <person name="Brzon O."/>
            <person name="Soukal P."/>
            <person name="Eme L."/>
            <person name="Dacks J.B."/>
            <person name="Karnkowska A."/>
            <person name="Elias M."/>
            <person name="Hampl V."/>
        </authorList>
    </citation>
    <scope>NUCLEOTIDE SEQUENCE [LARGE SCALE GENOMIC DNA]</scope>
    <source>
        <strain evidence="2">NAU3</strain>
        <tissue evidence="2">Gut</tissue>
    </source>
</reference>
<keyword evidence="1" id="KW-0812">Transmembrane</keyword>